<dbReference type="Gene3D" id="3.30.300.30">
    <property type="match status" value="1"/>
</dbReference>
<dbReference type="InterPro" id="IPR025110">
    <property type="entry name" value="AMP-bd_C"/>
</dbReference>
<accession>A0A2S9IF31</accession>
<dbReference type="EMBL" id="PDET01000003">
    <property type="protein sequence ID" value="PRD16378.1"/>
    <property type="molecule type" value="Genomic_DNA"/>
</dbReference>
<evidence type="ECO:0000259" key="2">
    <source>
        <dbReference type="Pfam" id="PF00501"/>
    </source>
</evidence>
<sequence length="559" mass="61973">MLTMLDNQDGFSLAFWQQEARRIHWQRPFRQVVSLTEQGPRCRWFADGTTNLCFNALDRHLDRRGERCAIIHRDYQGQTHRLSYRELWQQVNALSSLMIQWGIKPGDRVLIAQPMTPQAAVAMLACARIGAVHVVVYSATTGDALAQRIAACRPLLLLHHGDPRGRGILPPVPPSSETMRVVDTATDEFAEHLARHQGQIAPCVWLESSQPSHILFTSGTTGTPKGIVRDTGGYAVALLASLHHLFRLGDDEICFTSADVGWVTGHSYGVYAPLLAGLTTVMCEASPANAPGQSWWQMIDALGITRVLTIAGAIRLARQQGAPRGLSSLRTLYLAGEPLDDATEQWVKNNLAVRCENHYWQTESGWPLLAGEGSALNAVFSRRVEIVHPGTHQPCAEGVAGLLVVQDTLGPGAMLTLWDGDEAHDRQYWINIAGRWHYLTHDCAVRQDGRIVVRGRMDEVINVGGKRVATAEIENALTGLEGIVEVVATRVPHHLLGEMVALYVVTQDLNAQQEEILKQQIRETLTARCGRHVLPRRIYFRQSLPKTFSGKIVRRMLAV</sequence>
<evidence type="ECO:0000313" key="6">
    <source>
        <dbReference type="Proteomes" id="UP000239181"/>
    </source>
</evidence>
<evidence type="ECO:0000259" key="3">
    <source>
        <dbReference type="Pfam" id="PF13193"/>
    </source>
</evidence>
<feature type="domain" description="AMP-dependent synthetase/ligase" evidence="2">
    <location>
        <begin position="58"/>
        <end position="406"/>
    </location>
</feature>
<protein>
    <submittedName>
        <fullName evidence="5">Propionyl-CoA synthetase</fullName>
    </submittedName>
</protein>
<comment type="caution">
    <text evidence="5">The sequence shown here is derived from an EMBL/GenBank/DDBJ whole genome shotgun (WGS) entry which is preliminary data.</text>
</comment>
<name>A0A2S9IF31_9GAMM</name>
<dbReference type="OrthoDB" id="9803968at2"/>
<feature type="domain" description="AMP-binding enzyme C-terminal" evidence="3">
    <location>
        <begin position="472"/>
        <end position="551"/>
    </location>
</feature>
<evidence type="ECO:0000256" key="1">
    <source>
        <dbReference type="ARBA" id="ARBA00006432"/>
    </source>
</evidence>
<proteinExistence type="inferred from homology"/>
<dbReference type="InterPro" id="IPR020845">
    <property type="entry name" value="AMP-binding_CS"/>
</dbReference>
<dbReference type="Proteomes" id="UP000239181">
    <property type="component" value="Unassembled WGS sequence"/>
</dbReference>
<keyword evidence="6" id="KW-1185">Reference proteome</keyword>
<evidence type="ECO:0000259" key="4">
    <source>
        <dbReference type="Pfam" id="PF16177"/>
    </source>
</evidence>
<dbReference type="PROSITE" id="PS00455">
    <property type="entry name" value="AMP_BINDING"/>
    <property type="match status" value="1"/>
</dbReference>
<dbReference type="InterPro" id="IPR032387">
    <property type="entry name" value="ACAS_N"/>
</dbReference>
<dbReference type="PANTHER" id="PTHR43347">
    <property type="entry name" value="ACYL-COA SYNTHETASE"/>
    <property type="match status" value="1"/>
</dbReference>
<dbReference type="Pfam" id="PF00501">
    <property type="entry name" value="AMP-binding"/>
    <property type="match status" value="1"/>
</dbReference>
<dbReference type="Pfam" id="PF16177">
    <property type="entry name" value="ACAS_N"/>
    <property type="match status" value="1"/>
</dbReference>
<comment type="similarity">
    <text evidence="1">Belongs to the ATP-dependent AMP-binding enzyme family.</text>
</comment>
<feature type="domain" description="Acetyl-coenzyme A synthetase N-terminal" evidence="4">
    <location>
        <begin position="14"/>
        <end position="56"/>
    </location>
</feature>
<reference evidence="5 6" key="1">
    <citation type="submission" date="2017-10" db="EMBL/GenBank/DDBJ databases">
        <title>Draft genome of two endophytic bacteria isolated from 'guarana' Paullinia cupana (Mart.) Ducke.</title>
        <authorList>
            <person name="Siqueira K.A."/>
            <person name="Liotti R.G."/>
            <person name="Mendes T.A."/>
            <person name="Soares M.A."/>
        </authorList>
    </citation>
    <scope>NUCLEOTIDE SEQUENCE [LARGE SCALE GENOMIC DNA]</scope>
    <source>
        <strain evidence="5 6">342</strain>
    </source>
</reference>
<dbReference type="Gene3D" id="3.40.50.12780">
    <property type="entry name" value="N-terminal domain of ligase-like"/>
    <property type="match status" value="1"/>
</dbReference>
<dbReference type="InterPro" id="IPR042099">
    <property type="entry name" value="ANL_N_sf"/>
</dbReference>
<dbReference type="GO" id="GO:0050218">
    <property type="term" value="F:propionate-CoA ligase activity"/>
    <property type="evidence" value="ECO:0007669"/>
    <property type="project" value="TreeGrafter"/>
</dbReference>
<dbReference type="InterPro" id="IPR045851">
    <property type="entry name" value="AMP-bd_C_sf"/>
</dbReference>
<gene>
    <name evidence="5" type="ORF">CQW29_06095</name>
</gene>
<evidence type="ECO:0000313" key="5">
    <source>
        <dbReference type="EMBL" id="PRD16378.1"/>
    </source>
</evidence>
<dbReference type="AlphaFoldDB" id="A0A2S9IF31"/>
<dbReference type="PANTHER" id="PTHR43347:SF3">
    <property type="entry name" value="ACYL-COA SYNTHETASE SHORT-CHAIN FAMILY MEMBER 3, MITOCHONDRIAL"/>
    <property type="match status" value="1"/>
</dbReference>
<organism evidence="5 6">
    <name type="scientific">Pantoea coffeiphila</name>
    <dbReference type="NCBI Taxonomy" id="1465635"/>
    <lineage>
        <taxon>Bacteria</taxon>
        <taxon>Pseudomonadati</taxon>
        <taxon>Pseudomonadota</taxon>
        <taxon>Gammaproteobacteria</taxon>
        <taxon>Enterobacterales</taxon>
        <taxon>Erwiniaceae</taxon>
        <taxon>Pantoea</taxon>
    </lineage>
</organism>
<dbReference type="Pfam" id="PF13193">
    <property type="entry name" value="AMP-binding_C"/>
    <property type="match status" value="1"/>
</dbReference>
<dbReference type="InterPro" id="IPR000873">
    <property type="entry name" value="AMP-dep_synth/lig_dom"/>
</dbReference>
<dbReference type="SUPFAM" id="SSF56801">
    <property type="entry name" value="Acetyl-CoA synthetase-like"/>
    <property type="match status" value="1"/>
</dbReference>